<organism evidence="2 3">
    <name type="scientific">Meridianimarinicoccus aquatilis</name>
    <dbReference type="NCBI Taxonomy" id="2552766"/>
    <lineage>
        <taxon>Bacteria</taxon>
        <taxon>Pseudomonadati</taxon>
        <taxon>Pseudomonadota</taxon>
        <taxon>Alphaproteobacteria</taxon>
        <taxon>Rhodobacterales</taxon>
        <taxon>Paracoccaceae</taxon>
        <taxon>Meridianimarinicoccus</taxon>
    </lineage>
</organism>
<name>A0A4R6B5P4_9RHOB</name>
<dbReference type="Gene3D" id="3.40.390.70">
    <property type="match status" value="1"/>
</dbReference>
<feature type="domain" description="Zinc-ribbon" evidence="1">
    <location>
        <begin position="4"/>
        <end position="80"/>
    </location>
</feature>
<evidence type="ECO:0000259" key="1">
    <source>
        <dbReference type="Pfam" id="PF10005"/>
    </source>
</evidence>
<dbReference type="OrthoDB" id="256753at2"/>
<dbReference type="InterPro" id="IPR031321">
    <property type="entry name" value="UCP012641"/>
</dbReference>
<dbReference type="AlphaFoldDB" id="A0A4R6B5P4"/>
<dbReference type="EMBL" id="SMZO01000002">
    <property type="protein sequence ID" value="TDL91183.1"/>
    <property type="molecule type" value="Genomic_DNA"/>
</dbReference>
<dbReference type="Pfam" id="PF10005">
    <property type="entry name" value="Zn_ribbon_DZR_6"/>
    <property type="match status" value="1"/>
</dbReference>
<proteinExistence type="predicted"/>
<reference evidence="2 3" key="1">
    <citation type="submission" date="2019-03" db="EMBL/GenBank/DDBJ databases">
        <title>Rhodobacteraceae bacterium SM1902, a new member of the family Rhodobacteraceae isolated from Yantai.</title>
        <authorList>
            <person name="Sun Y."/>
        </authorList>
    </citation>
    <scope>NUCLEOTIDE SEQUENCE [LARGE SCALE GENOMIC DNA]</scope>
    <source>
        <strain evidence="2 3">SM1902</strain>
    </source>
</reference>
<dbReference type="PIRSF" id="PIRSF012641">
    <property type="entry name" value="UCP012641"/>
    <property type="match status" value="1"/>
</dbReference>
<keyword evidence="3" id="KW-1185">Reference proteome</keyword>
<dbReference type="Pfam" id="PF15887">
    <property type="entry name" value="Peptidase_Mx"/>
    <property type="match status" value="1"/>
</dbReference>
<gene>
    <name evidence="2" type="ORF">E2L05_00960</name>
</gene>
<sequence>MKRFACPVCREEVHFDNSVCLNCDTGLAYDSVASKFVALTGSKATRICENRPVAGCNWLARPKEQFCTACLHNRTIPDMSSDENITNWRSIEQAKRYLFYSILKWKLPHPTRDEVPDGLAFDFLADSTEVDGETFLTGHADGLITLNIAEGDDAEREARRTAMGEPYRTLIGHMRHEVGHYYWQVLVRDRGLLDECRAVFGDDRADYGKSLQRHYAEGPPLDWPDRFISSYASAHPWEDFAETWAHYIHIVDSSETAHAFGMTLAGTGGDDVEMDTDPYKRGTFKATIADWVPLTVAMNAINRSMGQPDLYPFVLSESVERKLAFIHRIIHKKP</sequence>
<dbReference type="InterPro" id="IPR011201">
    <property type="entry name" value="Zinc-ribbon_6_bact"/>
</dbReference>
<dbReference type="RefSeq" id="WP_133341024.1">
    <property type="nucleotide sequence ID" value="NZ_SMZO01000002.1"/>
</dbReference>
<protein>
    <recommendedName>
        <fullName evidence="1">Zinc-ribbon domain-containing protein</fullName>
    </recommendedName>
</protein>
<evidence type="ECO:0000313" key="2">
    <source>
        <dbReference type="EMBL" id="TDL91183.1"/>
    </source>
</evidence>
<accession>A0A4R6B5P4</accession>
<dbReference type="Proteomes" id="UP000294562">
    <property type="component" value="Unassembled WGS sequence"/>
</dbReference>
<evidence type="ECO:0000313" key="3">
    <source>
        <dbReference type="Proteomes" id="UP000294562"/>
    </source>
</evidence>
<comment type="caution">
    <text evidence="2">The sequence shown here is derived from an EMBL/GenBank/DDBJ whole genome shotgun (WGS) entry which is preliminary data.</text>
</comment>